<dbReference type="Proteomes" id="UP000008721">
    <property type="component" value="Chromosome"/>
</dbReference>
<dbReference type="eggNOG" id="COG1315">
    <property type="taxonomic scope" value="Bacteria"/>
</dbReference>
<sequence>MSSFVPITVVSENIQQDIKKAAIAHRVPVESLDFDLLSFETYFKETTDDEWQQLSESNLLSQTTEIEVRSPHFMLRQEYQIRIRPQKPHPYLDLRFTIATDKTKSKVIAIIDPASKIPLKKGVHEWIEEAIVRKMLRHGLLIGLYDQDLDREINRLIIKIQKEGPLNFLYRLPIGEFFIPIPPINDKIILHYKEANKNNSLIEGVSPGDLIIEYIFPKYGRDGRACSGEHIAVPDPIVKYANYIVIDPETVRSEEDEESIRFFATVSGFVERKNGIIFISQELQIESASLKKTGSIETGLDKDVSLKINKKVANEDSVGMGVNIDVLKLDVSGTVGSHSKIQACEVNIGAQTHKKSQINVSENANIHLHRGNLKAKEANITILEAGKVEADVIRIQKMVGGEVIAREVHIDTLYSNARVIALESITIQNIEGDGNNLIIDPHAIESYHDQITDLEISIRDKTSRLQIESKEFIAKKLSFKDKNSRIKEIQERVLIKQKRGELPLKADLVRLQQYKIEGESLQDFSEKLKSLEEDIQLIQEKLESLYEADLHAVVTHFGTYNGHTRITFIDPKTRQEYGISPTKNVTHIRLKKDDDEKKFQMDT</sequence>
<keyword evidence="4" id="KW-1185">Reference proteome</keyword>
<dbReference type="OrthoDB" id="5353360at2"/>
<dbReference type="EMBL" id="CP002355">
    <property type="protein sequence ID" value="ADR33568.1"/>
    <property type="molecule type" value="Genomic_DNA"/>
</dbReference>
<dbReference type="InterPro" id="IPR046866">
    <property type="entry name" value="FapA_N"/>
</dbReference>
<dbReference type="AlphaFoldDB" id="E4U2B8"/>
<accession>E4U2B8</accession>
<dbReference type="STRING" id="709032.Sulku_0904"/>
<organism evidence="3 4">
    <name type="scientific">Sulfuricurvum kujiense (strain ATCC BAA-921 / DSM 16994 / JCM 11577 / YK-1)</name>
    <dbReference type="NCBI Taxonomy" id="709032"/>
    <lineage>
        <taxon>Bacteria</taxon>
        <taxon>Pseudomonadati</taxon>
        <taxon>Campylobacterota</taxon>
        <taxon>Epsilonproteobacteria</taxon>
        <taxon>Campylobacterales</taxon>
        <taxon>Sulfurimonadaceae</taxon>
        <taxon>Sulfuricurvum</taxon>
    </lineage>
</organism>
<dbReference type="Pfam" id="PF20250">
    <property type="entry name" value="FapA_N"/>
    <property type="match status" value="1"/>
</dbReference>
<evidence type="ECO:0000259" key="2">
    <source>
        <dbReference type="Pfam" id="PF20250"/>
    </source>
</evidence>
<dbReference type="KEGG" id="sku:Sulku_0904"/>
<protein>
    <recommendedName>
        <fullName evidence="2">Flagellar Assembly Protein A N-terminal region domain-containing protein</fullName>
    </recommendedName>
</protein>
<reference evidence="3 4" key="1">
    <citation type="journal article" date="2012" name="Stand. Genomic Sci.">
        <title>Complete genome sequence of the sulfur compounds oxidizing chemolithoautotroph Sulfuricurvum kujiense type strain (YK-1(T)).</title>
        <authorList>
            <person name="Han C."/>
            <person name="Kotsyurbenko O."/>
            <person name="Chertkov O."/>
            <person name="Held B."/>
            <person name="Lapidus A."/>
            <person name="Nolan M."/>
            <person name="Lucas S."/>
            <person name="Hammon N."/>
            <person name="Deshpande S."/>
            <person name="Cheng J.F."/>
            <person name="Tapia R."/>
            <person name="Goodwin L.A."/>
            <person name="Pitluck S."/>
            <person name="Liolios K."/>
            <person name="Pagani I."/>
            <person name="Ivanova N."/>
            <person name="Mavromatis K."/>
            <person name="Mikhailova N."/>
            <person name="Pati A."/>
            <person name="Chen A."/>
            <person name="Palaniappan K."/>
            <person name="Land M."/>
            <person name="Hauser L."/>
            <person name="Chang Y.J."/>
            <person name="Jeffries C.D."/>
            <person name="Brambilla E.M."/>
            <person name="Rohde M."/>
            <person name="Spring S."/>
            <person name="Sikorski J."/>
            <person name="Goker M."/>
            <person name="Woyke T."/>
            <person name="Bristow J."/>
            <person name="Eisen J.A."/>
            <person name="Markowitz V."/>
            <person name="Hugenholtz P."/>
            <person name="Kyrpides N.C."/>
            <person name="Klenk H.P."/>
            <person name="Detter J.C."/>
        </authorList>
    </citation>
    <scope>NUCLEOTIDE SEQUENCE [LARGE SCALE GENOMIC DNA]</scope>
    <source>
        <strain evidence="4">ATCC BAA-921 / DSM 16994 / JCM 11577 / YK-1</strain>
    </source>
</reference>
<keyword evidence="1" id="KW-0175">Coiled coil</keyword>
<proteinExistence type="predicted"/>
<evidence type="ECO:0000256" key="1">
    <source>
        <dbReference type="SAM" id="Coils"/>
    </source>
</evidence>
<feature type="coiled-coil region" evidence="1">
    <location>
        <begin position="521"/>
        <end position="548"/>
    </location>
</feature>
<dbReference type="HOGENOM" id="CLU_028868_0_0_7"/>
<evidence type="ECO:0000313" key="3">
    <source>
        <dbReference type="EMBL" id="ADR33568.1"/>
    </source>
</evidence>
<gene>
    <name evidence="3" type="ordered locus">Sulku_0904</name>
</gene>
<name>E4U2B8_SULKY</name>
<feature type="domain" description="Flagellar Assembly Protein A N-terminal region" evidence="2">
    <location>
        <begin position="197"/>
        <end position="274"/>
    </location>
</feature>
<dbReference type="RefSeq" id="WP_013459765.1">
    <property type="nucleotide sequence ID" value="NC_014762.1"/>
</dbReference>
<evidence type="ECO:0000313" key="4">
    <source>
        <dbReference type="Proteomes" id="UP000008721"/>
    </source>
</evidence>